<keyword evidence="4" id="KW-1185">Reference proteome</keyword>
<protein>
    <submittedName>
        <fullName evidence="3">Helix-turn-helix domain-containing protein</fullName>
    </submittedName>
</protein>
<dbReference type="Pfam" id="PF04326">
    <property type="entry name" value="SLFN_AlbA_2"/>
    <property type="match status" value="1"/>
</dbReference>
<dbReference type="Gene3D" id="3.30.950.30">
    <property type="entry name" value="Schlafen, AAA domain"/>
    <property type="match status" value="1"/>
</dbReference>
<accession>A0ABW2H8J4</accession>
<evidence type="ECO:0000313" key="3">
    <source>
        <dbReference type="EMBL" id="MFC7267405.1"/>
    </source>
</evidence>
<evidence type="ECO:0000259" key="2">
    <source>
        <dbReference type="Pfam" id="PF04326"/>
    </source>
</evidence>
<feature type="transmembrane region" description="Helical" evidence="1">
    <location>
        <begin position="67"/>
        <end position="87"/>
    </location>
</feature>
<sequence>MRNEVMIEFAIALPIALLVSFLIARIMLGMFGARLRIGLTALTIISAVGLSIGILLAALLIPDVRVWMLPTFLLAFGCSLALSFLVAGIATALHRGAGDVDVAKVLAAGESDRVEFKETARWNVREDKKDARMELAIAKTVAAFLNTGGGTLIIGANDAGEAVGLDRDLATLRVPDVDRFELWLRDLFSNLLGRNAAGLPHLQFGEAANGVTVCAVVCPRASKPVFLSQAKDGSSTDLWVRIGNSTRSLGVDEAVEYVARHWRPSVSSLLLGRPTAR</sequence>
<dbReference type="Proteomes" id="UP001596507">
    <property type="component" value="Unassembled WGS sequence"/>
</dbReference>
<keyword evidence="1" id="KW-0812">Transmembrane</keyword>
<evidence type="ECO:0000256" key="1">
    <source>
        <dbReference type="SAM" id="Phobius"/>
    </source>
</evidence>
<name>A0ABW2H8J4_9MICO</name>
<comment type="caution">
    <text evidence="3">The sequence shown here is derived from an EMBL/GenBank/DDBJ whole genome shotgun (WGS) entry which is preliminary data.</text>
</comment>
<gene>
    <name evidence="3" type="ORF">ACFQRL_00385</name>
</gene>
<proteinExistence type="predicted"/>
<dbReference type="InterPro" id="IPR007421">
    <property type="entry name" value="Schlafen_AlbA_2_dom"/>
</dbReference>
<dbReference type="InterPro" id="IPR038461">
    <property type="entry name" value="Schlafen_AlbA_2_dom_sf"/>
</dbReference>
<keyword evidence="1" id="KW-0472">Membrane</keyword>
<evidence type="ECO:0000313" key="4">
    <source>
        <dbReference type="Proteomes" id="UP001596507"/>
    </source>
</evidence>
<organism evidence="3 4">
    <name type="scientific">Microbacterium fluvii</name>
    <dbReference type="NCBI Taxonomy" id="415215"/>
    <lineage>
        <taxon>Bacteria</taxon>
        <taxon>Bacillati</taxon>
        <taxon>Actinomycetota</taxon>
        <taxon>Actinomycetes</taxon>
        <taxon>Micrococcales</taxon>
        <taxon>Microbacteriaceae</taxon>
        <taxon>Microbacterium</taxon>
    </lineage>
</organism>
<feature type="transmembrane region" description="Helical" evidence="1">
    <location>
        <begin position="6"/>
        <end position="27"/>
    </location>
</feature>
<feature type="transmembrane region" description="Helical" evidence="1">
    <location>
        <begin position="39"/>
        <end position="61"/>
    </location>
</feature>
<dbReference type="EMBL" id="JBHTBE010000001">
    <property type="protein sequence ID" value="MFC7267405.1"/>
    <property type="molecule type" value="Genomic_DNA"/>
</dbReference>
<dbReference type="RefSeq" id="WP_262872357.1">
    <property type="nucleotide sequence ID" value="NZ_BAABKW010000008.1"/>
</dbReference>
<feature type="domain" description="Schlafen AlbA-2" evidence="2">
    <location>
        <begin position="110"/>
        <end position="248"/>
    </location>
</feature>
<keyword evidence="1" id="KW-1133">Transmembrane helix</keyword>
<reference evidence="4" key="1">
    <citation type="journal article" date="2019" name="Int. J. Syst. Evol. Microbiol.">
        <title>The Global Catalogue of Microorganisms (GCM) 10K type strain sequencing project: providing services to taxonomists for standard genome sequencing and annotation.</title>
        <authorList>
            <consortium name="The Broad Institute Genomics Platform"/>
            <consortium name="The Broad Institute Genome Sequencing Center for Infectious Disease"/>
            <person name="Wu L."/>
            <person name="Ma J."/>
        </authorList>
    </citation>
    <scope>NUCLEOTIDE SEQUENCE [LARGE SCALE GENOMIC DNA]</scope>
    <source>
        <strain evidence="4">CGMCC 1.15772</strain>
    </source>
</reference>